<dbReference type="Pfam" id="PF12833">
    <property type="entry name" value="HTH_18"/>
    <property type="match status" value="1"/>
</dbReference>
<dbReference type="SUPFAM" id="SSF46689">
    <property type="entry name" value="Homeodomain-like"/>
    <property type="match status" value="2"/>
</dbReference>
<dbReference type="GO" id="GO:0003700">
    <property type="term" value="F:DNA-binding transcription factor activity"/>
    <property type="evidence" value="ECO:0007669"/>
    <property type="project" value="InterPro"/>
</dbReference>
<comment type="caution">
    <text evidence="5">The sequence shown here is derived from an EMBL/GenBank/DDBJ whole genome shotgun (WGS) entry which is preliminary data.</text>
</comment>
<sequence length="105" mass="11767">AHPEAELAVPALAERAGMSPRNFARAFVREIGATPAAYVERLRVEAARRRLEETDLPGETIARACGFGNGDGMRRAFLRRLGVAPREYRERFRPVATPETMEERT</sequence>
<dbReference type="Proteomes" id="UP000029995">
    <property type="component" value="Unassembled WGS sequence"/>
</dbReference>
<dbReference type="GO" id="GO:0043565">
    <property type="term" value="F:sequence-specific DNA binding"/>
    <property type="evidence" value="ECO:0007669"/>
    <property type="project" value="InterPro"/>
</dbReference>
<feature type="non-terminal residue" evidence="5">
    <location>
        <position position="1"/>
    </location>
</feature>
<evidence type="ECO:0000256" key="3">
    <source>
        <dbReference type="ARBA" id="ARBA00023163"/>
    </source>
</evidence>
<evidence type="ECO:0000313" key="5">
    <source>
        <dbReference type="EMBL" id="KGM32807.1"/>
    </source>
</evidence>
<dbReference type="OrthoDB" id="9793422at2"/>
<evidence type="ECO:0000259" key="4">
    <source>
        <dbReference type="PROSITE" id="PS01124"/>
    </source>
</evidence>
<name>A0A0A0D729_9PROT</name>
<proteinExistence type="predicted"/>
<gene>
    <name evidence="5" type="ORF">P409_19245</name>
</gene>
<dbReference type="InterPro" id="IPR050204">
    <property type="entry name" value="AraC_XylS_family_regulators"/>
</dbReference>
<dbReference type="PANTHER" id="PTHR46796">
    <property type="entry name" value="HTH-TYPE TRANSCRIPTIONAL ACTIVATOR RHAS-RELATED"/>
    <property type="match status" value="1"/>
</dbReference>
<evidence type="ECO:0000256" key="2">
    <source>
        <dbReference type="ARBA" id="ARBA00023125"/>
    </source>
</evidence>
<accession>A0A0A0D729</accession>
<reference evidence="5 6" key="1">
    <citation type="submission" date="2014-01" db="EMBL/GenBank/DDBJ databases">
        <title>Genome sequence determination for a cystic fibrosis isolate, Inquilinus limosus.</title>
        <authorList>
            <person name="Pino M."/>
            <person name="Di Conza J."/>
            <person name="Gutkind G."/>
        </authorList>
    </citation>
    <scope>NUCLEOTIDE SEQUENCE [LARGE SCALE GENOMIC DNA]</scope>
    <source>
        <strain evidence="5 6">MP06</strain>
    </source>
</reference>
<dbReference type="AlphaFoldDB" id="A0A0A0D729"/>
<keyword evidence="2" id="KW-0238">DNA-binding</keyword>
<evidence type="ECO:0000256" key="1">
    <source>
        <dbReference type="ARBA" id="ARBA00023015"/>
    </source>
</evidence>
<dbReference type="InterPro" id="IPR018060">
    <property type="entry name" value="HTH_AraC"/>
</dbReference>
<feature type="domain" description="HTH araC/xylS-type" evidence="4">
    <location>
        <begin position="1"/>
        <end position="91"/>
    </location>
</feature>
<organism evidence="5 6">
    <name type="scientific">Inquilinus limosus MP06</name>
    <dbReference type="NCBI Taxonomy" id="1398085"/>
    <lineage>
        <taxon>Bacteria</taxon>
        <taxon>Pseudomonadati</taxon>
        <taxon>Pseudomonadota</taxon>
        <taxon>Alphaproteobacteria</taxon>
        <taxon>Rhodospirillales</taxon>
        <taxon>Rhodospirillaceae</taxon>
        <taxon>Inquilinus</taxon>
    </lineage>
</organism>
<dbReference type="Gene3D" id="1.10.10.60">
    <property type="entry name" value="Homeodomain-like"/>
    <property type="match status" value="2"/>
</dbReference>
<dbReference type="PANTHER" id="PTHR46796:SF6">
    <property type="entry name" value="ARAC SUBFAMILY"/>
    <property type="match status" value="1"/>
</dbReference>
<dbReference type="PROSITE" id="PS01124">
    <property type="entry name" value="HTH_ARAC_FAMILY_2"/>
    <property type="match status" value="1"/>
</dbReference>
<keyword evidence="3" id="KW-0804">Transcription</keyword>
<dbReference type="EMBL" id="JANX01000260">
    <property type="protein sequence ID" value="KGM32807.1"/>
    <property type="molecule type" value="Genomic_DNA"/>
</dbReference>
<evidence type="ECO:0000313" key="6">
    <source>
        <dbReference type="Proteomes" id="UP000029995"/>
    </source>
</evidence>
<dbReference type="RefSeq" id="WP_034841695.1">
    <property type="nucleotide sequence ID" value="NZ_JANX01000260.1"/>
</dbReference>
<keyword evidence="1" id="KW-0805">Transcription regulation</keyword>
<dbReference type="SMART" id="SM00342">
    <property type="entry name" value="HTH_ARAC"/>
    <property type="match status" value="1"/>
</dbReference>
<protein>
    <submittedName>
        <fullName evidence="5">AraC family transcriptional regulator</fullName>
    </submittedName>
</protein>
<dbReference type="InterPro" id="IPR009057">
    <property type="entry name" value="Homeodomain-like_sf"/>
</dbReference>